<proteinExistence type="predicted"/>
<evidence type="ECO:0000256" key="1">
    <source>
        <dbReference type="SAM" id="MobiDB-lite"/>
    </source>
</evidence>
<dbReference type="Proteomes" id="UP000298138">
    <property type="component" value="Unassembled WGS sequence"/>
</dbReference>
<dbReference type="InParanoid" id="A0A4S2MNM0"/>
<sequence>MPGFAHPHFPHLLFLNFSLTPPITSKFNPFSSSRSKPNPAIFVQPATPGVPSTPRRPITPPRIITLPPRPPIPTLTPGTLPQPPSPQTPHAFLPSYPRRPQTPPLPRRGTLNNIKEKVKAGLSKIKEGFGRIIKGKKKGHEDDEEIKWFEDAIAMGGDPRGKKGLGLQHAASMVELRGKERMQLD</sequence>
<dbReference type="AlphaFoldDB" id="A0A4S2MNM0"/>
<organism evidence="2 3">
    <name type="scientific">Ascodesmis nigricans</name>
    <dbReference type="NCBI Taxonomy" id="341454"/>
    <lineage>
        <taxon>Eukaryota</taxon>
        <taxon>Fungi</taxon>
        <taxon>Dikarya</taxon>
        <taxon>Ascomycota</taxon>
        <taxon>Pezizomycotina</taxon>
        <taxon>Pezizomycetes</taxon>
        <taxon>Pezizales</taxon>
        <taxon>Ascodesmidaceae</taxon>
        <taxon>Ascodesmis</taxon>
    </lineage>
</organism>
<feature type="region of interest" description="Disordered" evidence="1">
    <location>
        <begin position="30"/>
        <end position="110"/>
    </location>
</feature>
<name>A0A4S2MNM0_9PEZI</name>
<evidence type="ECO:0000313" key="2">
    <source>
        <dbReference type="EMBL" id="TGZ78751.1"/>
    </source>
</evidence>
<accession>A0A4S2MNM0</accession>
<reference evidence="2 3" key="1">
    <citation type="submission" date="2019-04" db="EMBL/GenBank/DDBJ databases">
        <title>Comparative genomics and transcriptomics to analyze fruiting body development in filamentous ascomycetes.</title>
        <authorList>
            <consortium name="DOE Joint Genome Institute"/>
            <person name="Lutkenhaus R."/>
            <person name="Traeger S."/>
            <person name="Breuer J."/>
            <person name="Kuo A."/>
            <person name="Lipzen A."/>
            <person name="Pangilinan J."/>
            <person name="Dilworth D."/>
            <person name="Sandor L."/>
            <person name="Poggeler S."/>
            <person name="Barry K."/>
            <person name="Grigoriev I.V."/>
            <person name="Nowrousian M."/>
        </authorList>
    </citation>
    <scope>NUCLEOTIDE SEQUENCE [LARGE SCALE GENOMIC DNA]</scope>
    <source>
        <strain evidence="2 3">CBS 389.68</strain>
    </source>
</reference>
<gene>
    <name evidence="2" type="ORF">EX30DRAFT_365757</name>
</gene>
<keyword evidence="3" id="KW-1185">Reference proteome</keyword>
<dbReference type="EMBL" id="ML220138">
    <property type="protein sequence ID" value="TGZ78751.1"/>
    <property type="molecule type" value="Genomic_DNA"/>
</dbReference>
<evidence type="ECO:0000313" key="3">
    <source>
        <dbReference type="Proteomes" id="UP000298138"/>
    </source>
</evidence>
<protein>
    <submittedName>
        <fullName evidence="2">Uncharacterized protein</fullName>
    </submittedName>
</protein>
<feature type="compositionally biased region" description="Pro residues" evidence="1">
    <location>
        <begin position="67"/>
        <end position="87"/>
    </location>
</feature>
<feature type="compositionally biased region" description="Low complexity" evidence="1">
    <location>
        <begin position="52"/>
        <end position="66"/>
    </location>
</feature>